<evidence type="ECO:0000313" key="3">
    <source>
        <dbReference type="EMBL" id="ACD73593.1"/>
    </source>
</evidence>
<proteinExistence type="predicted"/>
<dbReference type="Proteomes" id="UP000002565">
    <property type="component" value="Chromosome 2"/>
</dbReference>
<evidence type="ECO:0000256" key="1">
    <source>
        <dbReference type="SAM" id="MobiDB-lite"/>
    </source>
</evidence>
<sequence length="516" mass="55553">MKIHMFIACAPIGGLAPLARRLRCLLLAGVALALPHFAYAQDADLRGSISDDIAAAATDADDAGAGADSFYSPEQDNASSGKGDLSQETPAADPVSEDSTFLLDNIRVGAVLPDDDTVRAQRENLRARPGQGRSFTPEADPYAPIGIRAGSFILKPSLEQGIKATSNGDNSSNGSRAILNETTLRLNALSDWLQHQASLDASGTFSKSISGQDVSEPQANILGRLRLDLANQTTVNAETSYRLRRESASSPNGVVDALKRPLVHTFAGRLGVERDTGLLFGRVTGGLEHDMYGNAELASGGTVTQKDRNNTYASVAIRGGFSLSPALKPFAEVELGKRMFDERIDSNGYERSGRQYALRGGLIFDRGEKFNGEIAAGYMQADSDDPRLANISGPSINAMVNWSPLRGTDMRFFARTMVDTSTTPGVAGSLQHFASLDVTRRVRANLSFNGKLDANIRQNKDGTGTDYTLGAGIGATYWLNRMVAIDARLRHEFQTSQVADREYQSNSIYVGMKFQK</sequence>
<dbReference type="HOGENOM" id="CLU_032120_0_0_5"/>
<dbReference type="EMBL" id="CP000888">
    <property type="protein sequence ID" value="ACD73593.1"/>
    <property type="molecule type" value="Genomic_DNA"/>
</dbReference>
<gene>
    <name evidence="3" type="ordered locus">BAbS19_II00660</name>
</gene>
<dbReference type="InterPro" id="IPR011250">
    <property type="entry name" value="OMP/PagP_B-barrel"/>
</dbReference>
<reference evidence="3 4" key="1">
    <citation type="journal article" date="2008" name="PLoS ONE">
        <title>Genome sequence of Brucella abortus vaccine strain S19 compared to virulent strains yields candidate virulence genes.</title>
        <authorList>
            <person name="Crasta O.R."/>
            <person name="Folkerts O."/>
            <person name="Fei Z."/>
            <person name="Mane S.P."/>
            <person name="Evans C."/>
            <person name="Martino-Catt S."/>
            <person name="Bricker B."/>
            <person name="Yu G."/>
            <person name="Du L."/>
            <person name="Sobral B.W."/>
        </authorList>
    </citation>
    <scope>NUCLEOTIDE SEQUENCE [LARGE SCALE GENOMIC DNA]</scope>
    <source>
        <strain evidence="3 4">S19</strain>
    </source>
</reference>
<dbReference type="InterPro" id="IPR018759">
    <property type="entry name" value="BBP2_2"/>
</dbReference>
<evidence type="ECO:0000313" key="4">
    <source>
        <dbReference type="Proteomes" id="UP000002565"/>
    </source>
</evidence>
<dbReference type="SUPFAM" id="SSF56925">
    <property type="entry name" value="OMPA-like"/>
    <property type="match status" value="1"/>
</dbReference>
<accession>A0A0F6ATF8</accession>
<feature type="signal peptide" evidence="2">
    <location>
        <begin position="1"/>
        <end position="40"/>
    </location>
</feature>
<feature type="region of interest" description="Disordered" evidence="1">
    <location>
        <begin position="64"/>
        <end position="96"/>
    </location>
</feature>
<organism evidence="3 4">
    <name type="scientific">Brucella abortus (strain S19)</name>
    <dbReference type="NCBI Taxonomy" id="430066"/>
    <lineage>
        <taxon>Bacteria</taxon>
        <taxon>Pseudomonadati</taxon>
        <taxon>Pseudomonadota</taxon>
        <taxon>Alphaproteobacteria</taxon>
        <taxon>Hyphomicrobiales</taxon>
        <taxon>Brucellaceae</taxon>
        <taxon>Brucella/Ochrobactrum group</taxon>
        <taxon>Brucella</taxon>
    </lineage>
</organism>
<feature type="chain" id="PRO_5002500184" description="Outer membrane beta-barrel protein" evidence="2">
    <location>
        <begin position="41"/>
        <end position="516"/>
    </location>
</feature>
<keyword evidence="2" id="KW-0732">Signal</keyword>
<evidence type="ECO:0008006" key="5">
    <source>
        <dbReference type="Google" id="ProtNLM"/>
    </source>
</evidence>
<name>A0A0F6ATF8_BRUA1</name>
<dbReference type="Pfam" id="PF10082">
    <property type="entry name" value="BBP2_2"/>
    <property type="match status" value="1"/>
</dbReference>
<dbReference type="KEGG" id="bmc:BAbS19_II00660"/>
<evidence type="ECO:0000256" key="2">
    <source>
        <dbReference type="SAM" id="SignalP"/>
    </source>
</evidence>
<protein>
    <recommendedName>
        <fullName evidence="5">Outer membrane beta-barrel protein</fullName>
    </recommendedName>
</protein>
<dbReference type="AlphaFoldDB" id="A0A0F6ATF8"/>